<gene>
    <name evidence="2" type="ORF">LIER_27473</name>
</gene>
<feature type="compositionally biased region" description="Basic and acidic residues" evidence="1">
    <location>
        <begin position="210"/>
        <end position="221"/>
    </location>
</feature>
<reference evidence="2 3" key="1">
    <citation type="submission" date="2024-01" db="EMBL/GenBank/DDBJ databases">
        <title>The complete chloroplast genome sequence of Lithospermum erythrorhizon: insights into the phylogenetic relationship among Boraginaceae species and the maternal lineages of purple gromwells.</title>
        <authorList>
            <person name="Okada T."/>
            <person name="Watanabe K."/>
        </authorList>
    </citation>
    <scope>NUCLEOTIDE SEQUENCE [LARGE SCALE GENOMIC DNA]</scope>
</reference>
<protein>
    <submittedName>
        <fullName evidence="2">Uncharacterized protein</fullName>
    </submittedName>
</protein>
<feature type="region of interest" description="Disordered" evidence="1">
    <location>
        <begin position="1"/>
        <end position="31"/>
    </location>
</feature>
<name>A0AAV3RDP9_LITER</name>
<feature type="compositionally biased region" description="Acidic residues" evidence="1">
    <location>
        <begin position="277"/>
        <end position="287"/>
    </location>
</feature>
<organism evidence="2 3">
    <name type="scientific">Lithospermum erythrorhizon</name>
    <name type="common">Purple gromwell</name>
    <name type="synonym">Lithospermum officinale var. erythrorhizon</name>
    <dbReference type="NCBI Taxonomy" id="34254"/>
    <lineage>
        <taxon>Eukaryota</taxon>
        <taxon>Viridiplantae</taxon>
        <taxon>Streptophyta</taxon>
        <taxon>Embryophyta</taxon>
        <taxon>Tracheophyta</taxon>
        <taxon>Spermatophyta</taxon>
        <taxon>Magnoliopsida</taxon>
        <taxon>eudicotyledons</taxon>
        <taxon>Gunneridae</taxon>
        <taxon>Pentapetalae</taxon>
        <taxon>asterids</taxon>
        <taxon>lamiids</taxon>
        <taxon>Boraginales</taxon>
        <taxon>Boraginaceae</taxon>
        <taxon>Boraginoideae</taxon>
        <taxon>Lithospermeae</taxon>
        <taxon>Lithospermum</taxon>
    </lineage>
</organism>
<feature type="region of interest" description="Disordered" evidence="1">
    <location>
        <begin position="71"/>
        <end position="107"/>
    </location>
</feature>
<comment type="caution">
    <text evidence="2">The sequence shown here is derived from an EMBL/GenBank/DDBJ whole genome shotgun (WGS) entry which is preliminary data.</text>
</comment>
<feature type="compositionally biased region" description="Basic residues" evidence="1">
    <location>
        <begin position="1"/>
        <end position="14"/>
    </location>
</feature>
<evidence type="ECO:0000313" key="2">
    <source>
        <dbReference type="EMBL" id="GAA0173985.1"/>
    </source>
</evidence>
<evidence type="ECO:0000313" key="3">
    <source>
        <dbReference type="Proteomes" id="UP001454036"/>
    </source>
</evidence>
<feature type="compositionally biased region" description="Acidic residues" evidence="1">
    <location>
        <begin position="241"/>
        <end position="252"/>
    </location>
</feature>
<dbReference type="Proteomes" id="UP001454036">
    <property type="component" value="Unassembled WGS sequence"/>
</dbReference>
<keyword evidence="3" id="KW-1185">Reference proteome</keyword>
<evidence type="ECO:0000256" key="1">
    <source>
        <dbReference type="SAM" id="MobiDB-lite"/>
    </source>
</evidence>
<dbReference type="AlphaFoldDB" id="A0AAV3RDP9"/>
<proteinExistence type="predicted"/>
<feature type="region of interest" description="Disordered" evidence="1">
    <location>
        <begin position="122"/>
        <end position="287"/>
    </location>
</feature>
<accession>A0AAV3RDP9</accession>
<dbReference type="EMBL" id="BAABME010008857">
    <property type="protein sequence ID" value="GAA0173985.1"/>
    <property type="molecule type" value="Genomic_DNA"/>
</dbReference>
<sequence length="342" mass="37803">MHKKAQKTKSRKPKSQSSKSDMEDDKILTHMPLRSIPPVIIDNDSPAEEVPAIHNNYLPWVDYTNVREIDNPKSGMRNNADDDVGGEKSQTVIDGKENVEEEASEPIVEERVFHSLCAGVSETAGLSGPSVMTSVNDRREMDDEPSVGTKSSRDAGEGTDPGVGDMVPDTVEEPSTESLGTMEEPSVKGTLDDTAVEDDLLKTSDAYTSEAKKARKAETRARKATRKAQRAAEAQDTLEKEVEENAPGEEEVVVPPIVHTSVDDEWLPEQEPPYVNDQDEDSDDEDVDAVMEKRRKTKGKLRLNENRTRIGNRRIPKNVVVVPTTNVSLNSEEERAEERANG</sequence>